<evidence type="ECO:0000256" key="2">
    <source>
        <dbReference type="SAM" id="Phobius"/>
    </source>
</evidence>
<feature type="compositionally biased region" description="Polar residues" evidence="1">
    <location>
        <begin position="172"/>
        <end position="181"/>
    </location>
</feature>
<protein>
    <recommendedName>
        <fullName evidence="5">DDE family transposase</fullName>
    </recommendedName>
</protein>
<feature type="transmembrane region" description="Helical" evidence="2">
    <location>
        <begin position="56"/>
        <end position="77"/>
    </location>
</feature>
<sequence length="187" mass="20454">MPGSSTQRDRSGIGWRFEWEGALAPLRLCQRLMSPEFHHLTKGRDKGRGDMSNNTWTLILAAAGLVVNGTGLGSWQFKLLWREHRRLEHGRPKQARPFSGVRNLRFILAHRHKVTLSGWLEAGGGPGPASANVAVDIEAGYRVACSTQRRNAVARAHSRHSSCAPVPGTRSLRGSHTTSASHALLVA</sequence>
<evidence type="ECO:0008006" key="5">
    <source>
        <dbReference type="Google" id="ProtNLM"/>
    </source>
</evidence>
<evidence type="ECO:0000313" key="4">
    <source>
        <dbReference type="Proteomes" id="UP001500457"/>
    </source>
</evidence>
<evidence type="ECO:0000313" key="3">
    <source>
        <dbReference type="EMBL" id="GAA4882475.1"/>
    </source>
</evidence>
<dbReference type="EMBL" id="BAABHQ010000010">
    <property type="protein sequence ID" value="GAA4882475.1"/>
    <property type="molecule type" value="Genomic_DNA"/>
</dbReference>
<comment type="caution">
    <text evidence="3">The sequence shown here is derived from an EMBL/GenBank/DDBJ whole genome shotgun (WGS) entry which is preliminary data.</text>
</comment>
<reference evidence="4" key="1">
    <citation type="journal article" date="2019" name="Int. J. Syst. Evol. Microbiol.">
        <title>The Global Catalogue of Microorganisms (GCM) 10K type strain sequencing project: providing services to taxonomists for standard genome sequencing and annotation.</title>
        <authorList>
            <consortium name="The Broad Institute Genomics Platform"/>
            <consortium name="The Broad Institute Genome Sequencing Center for Infectious Disease"/>
            <person name="Wu L."/>
            <person name="Ma J."/>
        </authorList>
    </citation>
    <scope>NUCLEOTIDE SEQUENCE [LARGE SCALE GENOMIC DNA]</scope>
    <source>
        <strain evidence="4">JCM 17983</strain>
    </source>
</reference>
<keyword evidence="4" id="KW-1185">Reference proteome</keyword>
<keyword evidence="2" id="KW-0472">Membrane</keyword>
<dbReference type="Proteomes" id="UP001500457">
    <property type="component" value="Unassembled WGS sequence"/>
</dbReference>
<feature type="region of interest" description="Disordered" evidence="1">
    <location>
        <begin position="156"/>
        <end position="187"/>
    </location>
</feature>
<gene>
    <name evidence="3" type="ORF">GCM10023203_37710</name>
</gene>
<proteinExistence type="predicted"/>
<name>A0ABP9EPX5_9PSEU</name>
<evidence type="ECO:0000256" key="1">
    <source>
        <dbReference type="SAM" id="MobiDB-lite"/>
    </source>
</evidence>
<keyword evidence="2" id="KW-1133">Transmembrane helix</keyword>
<accession>A0ABP9EPX5</accession>
<keyword evidence="2" id="KW-0812">Transmembrane</keyword>
<organism evidence="3 4">
    <name type="scientific">Actinomycetospora straminea</name>
    <dbReference type="NCBI Taxonomy" id="663607"/>
    <lineage>
        <taxon>Bacteria</taxon>
        <taxon>Bacillati</taxon>
        <taxon>Actinomycetota</taxon>
        <taxon>Actinomycetes</taxon>
        <taxon>Pseudonocardiales</taxon>
        <taxon>Pseudonocardiaceae</taxon>
        <taxon>Actinomycetospora</taxon>
    </lineage>
</organism>